<comment type="caution">
    <text evidence="2">The sequence shown here is derived from an EMBL/GenBank/DDBJ whole genome shotgun (WGS) entry which is preliminary data.</text>
</comment>
<proteinExistence type="predicted"/>
<dbReference type="OrthoDB" id="10577247at2759"/>
<feature type="compositionally biased region" description="Basic and acidic residues" evidence="1">
    <location>
        <begin position="1"/>
        <end position="30"/>
    </location>
</feature>
<feature type="region of interest" description="Disordered" evidence="1">
    <location>
        <begin position="1"/>
        <end position="33"/>
    </location>
</feature>
<evidence type="ECO:0000256" key="1">
    <source>
        <dbReference type="SAM" id="MobiDB-lite"/>
    </source>
</evidence>
<accession>A0A0V0S4N6</accession>
<dbReference type="AlphaFoldDB" id="A0A0V0S4N6"/>
<keyword evidence="3" id="KW-1185">Reference proteome</keyword>
<name>A0A0V0S4N6_9BILA</name>
<organism evidence="2 3">
    <name type="scientific">Trichinella nelsoni</name>
    <dbReference type="NCBI Taxonomy" id="6336"/>
    <lineage>
        <taxon>Eukaryota</taxon>
        <taxon>Metazoa</taxon>
        <taxon>Ecdysozoa</taxon>
        <taxon>Nematoda</taxon>
        <taxon>Enoplea</taxon>
        <taxon>Dorylaimia</taxon>
        <taxon>Trichinellida</taxon>
        <taxon>Trichinellidae</taxon>
        <taxon>Trichinella</taxon>
    </lineage>
</organism>
<gene>
    <name evidence="2" type="ORF">T07_13605</name>
</gene>
<evidence type="ECO:0000313" key="3">
    <source>
        <dbReference type="Proteomes" id="UP000054630"/>
    </source>
</evidence>
<dbReference type="Proteomes" id="UP000054630">
    <property type="component" value="Unassembled WGS sequence"/>
</dbReference>
<evidence type="ECO:0000313" key="2">
    <source>
        <dbReference type="EMBL" id="KRX21450.1"/>
    </source>
</evidence>
<protein>
    <submittedName>
        <fullName evidence="2">Uncharacterized protein</fullName>
    </submittedName>
</protein>
<dbReference type="EMBL" id="JYDL01000039">
    <property type="protein sequence ID" value="KRX21450.1"/>
    <property type="molecule type" value="Genomic_DNA"/>
</dbReference>
<sequence>MNNDELHEAVEKAENEDVDESDKANEEPSHSEAFSSFTFGLKSLKVLLLLLLNWGEGMLWSESIESSIGNLLKYPRPSDVAIRIDKTPNLNGKR</sequence>
<reference evidence="2 3" key="1">
    <citation type="submission" date="2015-01" db="EMBL/GenBank/DDBJ databases">
        <title>Evolution of Trichinella species and genotypes.</title>
        <authorList>
            <person name="Korhonen P.K."/>
            <person name="Edoardo P."/>
            <person name="Giuseppe L.R."/>
            <person name="Gasser R.B."/>
        </authorList>
    </citation>
    <scope>NUCLEOTIDE SEQUENCE [LARGE SCALE GENOMIC DNA]</scope>
    <source>
        <strain evidence="2">ISS37</strain>
    </source>
</reference>